<dbReference type="EMBL" id="JBHUDK010000016">
    <property type="protein sequence ID" value="MFD1600596.1"/>
    <property type="molecule type" value="Genomic_DNA"/>
</dbReference>
<evidence type="ECO:0000313" key="2">
    <source>
        <dbReference type="Proteomes" id="UP001597085"/>
    </source>
</evidence>
<protein>
    <submittedName>
        <fullName evidence="1">HEAT repeat domain-containing protein</fullName>
    </submittedName>
</protein>
<sequence>MEESNEVPTIEQLTEHLRAGAHEDVLTDLEQYESAAVEDRKDALQALRSFATEQPSVFTSVLSGLVPFLTDQERSIRLTTAKLFVAIADAEPETVSAVVPALADRLADEDEFYYVRARSAEALGYVALDDPDAVASPEILADLRIGLSFDEPEVTEKLAKALEYVALGRPQRLKHHVSTLADHLDDDNELVRYHLCTAITVIGCEFPDSVVECQDALRTRLDDESDYVRGRAAEALGLLAQSDAVESPVREDQLPTLKDDEASFVRERVQFARDNLTGQMDVAERPDEVGCVEGIRNETESVVEEIMAPDGDGQCAQCGLVLPEHGPPMCPRCGAPH</sequence>
<dbReference type="Pfam" id="PF13646">
    <property type="entry name" value="HEAT_2"/>
    <property type="match status" value="1"/>
</dbReference>
<proteinExistence type="predicted"/>
<comment type="caution">
    <text evidence="1">The sequence shown here is derived from an EMBL/GenBank/DDBJ whole genome shotgun (WGS) entry which is preliminary data.</text>
</comment>
<gene>
    <name evidence="1" type="ORF">ACFSBX_16780</name>
</gene>
<name>A0ABD6CTJ8_9EURY</name>
<keyword evidence="2" id="KW-1185">Reference proteome</keyword>
<dbReference type="InterPro" id="IPR016024">
    <property type="entry name" value="ARM-type_fold"/>
</dbReference>
<dbReference type="Gene3D" id="1.25.10.10">
    <property type="entry name" value="Leucine-rich Repeat Variant"/>
    <property type="match status" value="2"/>
</dbReference>
<dbReference type="RefSeq" id="WP_390278559.1">
    <property type="nucleotide sequence ID" value="NZ_JBHUDK010000016.1"/>
</dbReference>
<organism evidence="1 2">
    <name type="scientific">Halobellus rarus</name>
    <dbReference type="NCBI Taxonomy" id="1126237"/>
    <lineage>
        <taxon>Archaea</taxon>
        <taxon>Methanobacteriati</taxon>
        <taxon>Methanobacteriota</taxon>
        <taxon>Stenosarchaea group</taxon>
        <taxon>Halobacteria</taxon>
        <taxon>Halobacteriales</taxon>
        <taxon>Haloferacaceae</taxon>
        <taxon>Halobellus</taxon>
    </lineage>
</organism>
<accession>A0ABD6CTJ8</accession>
<dbReference type="PANTHER" id="PTHR12697:SF5">
    <property type="entry name" value="DEOXYHYPUSINE HYDROXYLASE"/>
    <property type="match status" value="1"/>
</dbReference>
<dbReference type="PANTHER" id="PTHR12697">
    <property type="entry name" value="PBS LYASE HEAT-LIKE PROTEIN"/>
    <property type="match status" value="1"/>
</dbReference>
<reference evidence="1 2" key="1">
    <citation type="journal article" date="2019" name="Int. J. Syst. Evol. Microbiol.">
        <title>The Global Catalogue of Microorganisms (GCM) 10K type strain sequencing project: providing services to taxonomists for standard genome sequencing and annotation.</title>
        <authorList>
            <consortium name="The Broad Institute Genomics Platform"/>
            <consortium name="The Broad Institute Genome Sequencing Center for Infectious Disease"/>
            <person name="Wu L."/>
            <person name="Ma J."/>
        </authorList>
    </citation>
    <scope>NUCLEOTIDE SEQUENCE [LARGE SCALE GENOMIC DNA]</scope>
    <source>
        <strain evidence="1 2">CGMCC 1.12121</strain>
    </source>
</reference>
<dbReference type="AlphaFoldDB" id="A0ABD6CTJ8"/>
<dbReference type="InterPro" id="IPR011989">
    <property type="entry name" value="ARM-like"/>
</dbReference>
<dbReference type="SUPFAM" id="SSF48371">
    <property type="entry name" value="ARM repeat"/>
    <property type="match status" value="1"/>
</dbReference>
<dbReference type="Proteomes" id="UP001597085">
    <property type="component" value="Unassembled WGS sequence"/>
</dbReference>
<evidence type="ECO:0000313" key="1">
    <source>
        <dbReference type="EMBL" id="MFD1600596.1"/>
    </source>
</evidence>